<dbReference type="Proteomes" id="UP001162483">
    <property type="component" value="Unassembled WGS sequence"/>
</dbReference>
<protein>
    <submittedName>
        <fullName evidence="1">Uncharacterized protein</fullName>
    </submittedName>
</protein>
<proteinExistence type="predicted"/>
<sequence>MTSSHSKRAVRCVPRIQRITDQRKDPKMSARSCDQLCSITADRM</sequence>
<comment type="caution">
    <text evidence="1">The sequence shown here is derived from an EMBL/GenBank/DDBJ whole genome shotgun (WGS) entry which is preliminary data.</text>
</comment>
<reference evidence="1" key="1">
    <citation type="submission" date="2023-05" db="EMBL/GenBank/DDBJ databases">
        <authorList>
            <person name="Stuckert A."/>
        </authorList>
    </citation>
    <scope>NUCLEOTIDE SEQUENCE</scope>
</reference>
<gene>
    <name evidence="1" type="ORF">SPARVUS_LOCUS16133192</name>
</gene>
<evidence type="ECO:0000313" key="2">
    <source>
        <dbReference type="Proteomes" id="UP001162483"/>
    </source>
</evidence>
<dbReference type="EMBL" id="CATNWA010021098">
    <property type="protein sequence ID" value="CAI9621340.1"/>
    <property type="molecule type" value="Genomic_DNA"/>
</dbReference>
<accession>A0ABN9HHU8</accession>
<evidence type="ECO:0000313" key="1">
    <source>
        <dbReference type="EMBL" id="CAI9621340.1"/>
    </source>
</evidence>
<name>A0ABN9HHU8_9NEOB</name>
<keyword evidence="2" id="KW-1185">Reference proteome</keyword>
<organism evidence="1 2">
    <name type="scientific">Staurois parvus</name>
    <dbReference type="NCBI Taxonomy" id="386267"/>
    <lineage>
        <taxon>Eukaryota</taxon>
        <taxon>Metazoa</taxon>
        <taxon>Chordata</taxon>
        <taxon>Craniata</taxon>
        <taxon>Vertebrata</taxon>
        <taxon>Euteleostomi</taxon>
        <taxon>Amphibia</taxon>
        <taxon>Batrachia</taxon>
        <taxon>Anura</taxon>
        <taxon>Neobatrachia</taxon>
        <taxon>Ranoidea</taxon>
        <taxon>Ranidae</taxon>
        <taxon>Staurois</taxon>
    </lineage>
</organism>